<comment type="caution">
    <text evidence="5">The sequence shown here is derived from an EMBL/GenBank/DDBJ whole genome shotgun (WGS) entry which is preliminary data.</text>
</comment>
<gene>
    <name evidence="5" type="ORF">DNG_08183</name>
</gene>
<evidence type="ECO:0000256" key="1">
    <source>
        <dbReference type="SAM" id="MobiDB-lite"/>
    </source>
</evidence>
<dbReference type="EMBL" id="ONZQ02000013">
    <property type="protein sequence ID" value="SPO05496.1"/>
    <property type="molecule type" value="Genomic_DNA"/>
</dbReference>
<accession>A0AAE8N312</accession>
<feature type="region of interest" description="Disordered" evidence="1">
    <location>
        <begin position="244"/>
        <end position="272"/>
    </location>
</feature>
<evidence type="ECO:0000259" key="2">
    <source>
        <dbReference type="Pfam" id="PF25540"/>
    </source>
</evidence>
<organism evidence="5 6">
    <name type="scientific">Cephalotrichum gorgonifer</name>
    <dbReference type="NCBI Taxonomy" id="2041049"/>
    <lineage>
        <taxon>Eukaryota</taxon>
        <taxon>Fungi</taxon>
        <taxon>Dikarya</taxon>
        <taxon>Ascomycota</taxon>
        <taxon>Pezizomycotina</taxon>
        <taxon>Sordariomycetes</taxon>
        <taxon>Hypocreomycetidae</taxon>
        <taxon>Microascales</taxon>
        <taxon>Microascaceae</taxon>
        <taxon>Cephalotrichum</taxon>
    </lineage>
</organism>
<dbReference type="Pfam" id="PF25540">
    <property type="entry name" value="DUF7923"/>
    <property type="match status" value="1"/>
</dbReference>
<proteinExistence type="predicted"/>
<name>A0AAE8N312_9PEZI</name>
<evidence type="ECO:0000313" key="5">
    <source>
        <dbReference type="EMBL" id="SPO05496.1"/>
    </source>
</evidence>
<evidence type="ECO:0000313" key="6">
    <source>
        <dbReference type="Proteomes" id="UP001187682"/>
    </source>
</evidence>
<dbReference type="InterPro" id="IPR057683">
    <property type="entry name" value="DUF7923"/>
</dbReference>
<dbReference type="Proteomes" id="UP001187682">
    <property type="component" value="Unassembled WGS sequence"/>
</dbReference>
<sequence>MDMIGDLLHKYDALLIQHQQKCDDYENEVESRRMWRQKEQEARKEAIEARHARESNPFVFVAIDGDGAIFQDKFLKAGAEGGAEAAQELQARLRRHIAAIYPDSNTQEWSIVVHVILNVEGLSKTLQACGLIKSIGDLYAFGRSFASSQPLFSFIDVGYGKEQADHKIRENLRFMIRIGQCKHVFFGPCHDNGYLPVLSEYKRNESFASRFSLISGTAPEPGFRQLGFAIEKYDDIFRTTNLVAPAQAPQPPSPPTTVASPRNGSGTPLPAPVTAVPGSYAKVGPSAPNVMTISLGNKKPVVRKSYLVNCYDERLDPELPRLDLAAEKRYMDRVRKLGHNYCNKYHLLDDCPNGEEYCNYEHGEKLPAAELAVLRYKCRSLKCTNGSYCDKVDCPFGHHCRMGNKCTVDSCRYYDTHYVDLRPATRIFEDGTRVAVPAK</sequence>
<keyword evidence="6" id="KW-1185">Reference proteome</keyword>
<dbReference type="PANTHER" id="PTHR37543:SF1">
    <property type="entry name" value="CCCH ZINC FINGER DNA BINDING PROTEIN (AFU_ORTHOLOGUE AFUA_5G12760)"/>
    <property type="match status" value="1"/>
</dbReference>
<evidence type="ECO:0000259" key="3">
    <source>
        <dbReference type="Pfam" id="PF25542"/>
    </source>
</evidence>
<feature type="domain" description="Tandem CCCH zinc finger" evidence="4">
    <location>
        <begin position="373"/>
        <end position="421"/>
    </location>
</feature>
<dbReference type="AlphaFoldDB" id="A0AAE8N312"/>
<dbReference type="Pfam" id="PF25543">
    <property type="entry name" value="zf-CCCH_tandem"/>
    <property type="match status" value="1"/>
</dbReference>
<evidence type="ECO:0008006" key="7">
    <source>
        <dbReference type="Google" id="ProtNLM"/>
    </source>
</evidence>
<evidence type="ECO:0000259" key="4">
    <source>
        <dbReference type="Pfam" id="PF25543"/>
    </source>
</evidence>
<dbReference type="InterPro" id="IPR000571">
    <property type="entry name" value="Znf_CCCH"/>
</dbReference>
<feature type="domain" description="DUF7923" evidence="2">
    <location>
        <begin position="54"/>
        <end position="237"/>
    </location>
</feature>
<dbReference type="Pfam" id="PF25542">
    <property type="entry name" value="zf-CCCH_12"/>
    <property type="match status" value="1"/>
</dbReference>
<dbReference type="PANTHER" id="PTHR37543">
    <property type="entry name" value="CCCH ZINC FINGER DNA BINDING PROTEIN (AFU_ORTHOLOGUE AFUA_5G12760)"/>
    <property type="match status" value="1"/>
</dbReference>
<dbReference type="InterPro" id="IPR057654">
    <property type="entry name" value="Znf-CCCH_tandem"/>
</dbReference>
<protein>
    <recommendedName>
        <fullName evidence="7">C3H1-type domain-containing protein</fullName>
    </recommendedName>
</protein>
<feature type="domain" description="C3H1-type" evidence="3">
    <location>
        <begin position="339"/>
        <end position="365"/>
    </location>
</feature>
<reference evidence="5" key="1">
    <citation type="submission" date="2018-03" db="EMBL/GenBank/DDBJ databases">
        <authorList>
            <person name="Guldener U."/>
        </authorList>
    </citation>
    <scope>NUCLEOTIDE SEQUENCE</scope>
</reference>